<keyword evidence="3" id="KW-1185">Reference proteome</keyword>
<organism evidence="2 3">
    <name type="scientific">Nonomuraea muscovyensis</name>
    <dbReference type="NCBI Taxonomy" id="1124761"/>
    <lineage>
        <taxon>Bacteria</taxon>
        <taxon>Bacillati</taxon>
        <taxon>Actinomycetota</taxon>
        <taxon>Actinomycetes</taxon>
        <taxon>Streptosporangiales</taxon>
        <taxon>Streptosporangiaceae</taxon>
        <taxon>Nonomuraea</taxon>
    </lineage>
</organism>
<protein>
    <submittedName>
        <fullName evidence="2">Uncharacterized protein</fullName>
    </submittedName>
</protein>
<feature type="transmembrane region" description="Helical" evidence="1">
    <location>
        <begin position="24"/>
        <end position="45"/>
    </location>
</feature>
<evidence type="ECO:0000313" key="3">
    <source>
        <dbReference type="Proteomes" id="UP000583800"/>
    </source>
</evidence>
<dbReference type="AlphaFoldDB" id="A0A7X0F000"/>
<name>A0A7X0F000_9ACTN</name>
<gene>
    <name evidence="2" type="ORF">FHU36_003830</name>
</gene>
<keyword evidence="1" id="KW-1133">Transmembrane helix</keyword>
<accession>A0A7X0F000</accession>
<keyword evidence="1" id="KW-0472">Membrane</keyword>
<dbReference type="Proteomes" id="UP000583800">
    <property type="component" value="Unassembled WGS sequence"/>
</dbReference>
<sequence length="54" mass="5683">MAMTVTSIAVWISTGTNSTAAGQLLLNGGLLILLPTSVVTLVLVIRENQNSSRR</sequence>
<reference evidence="2 3" key="1">
    <citation type="submission" date="2020-08" db="EMBL/GenBank/DDBJ databases">
        <title>Sequencing the genomes of 1000 actinobacteria strains.</title>
        <authorList>
            <person name="Klenk H.-P."/>
        </authorList>
    </citation>
    <scope>NUCLEOTIDE SEQUENCE [LARGE SCALE GENOMIC DNA]</scope>
    <source>
        <strain evidence="2 3">DSM 45913</strain>
    </source>
</reference>
<dbReference type="EMBL" id="JACHJB010000002">
    <property type="protein sequence ID" value="MBB6347285.1"/>
    <property type="molecule type" value="Genomic_DNA"/>
</dbReference>
<dbReference type="RefSeq" id="WP_185085257.1">
    <property type="nucleotide sequence ID" value="NZ_JACHJB010000002.1"/>
</dbReference>
<proteinExistence type="predicted"/>
<evidence type="ECO:0000313" key="2">
    <source>
        <dbReference type="EMBL" id="MBB6347285.1"/>
    </source>
</evidence>
<keyword evidence="1" id="KW-0812">Transmembrane</keyword>
<evidence type="ECO:0000256" key="1">
    <source>
        <dbReference type="SAM" id="Phobius"/>
    </source>
</evidence>
<comment type="caution">
    <text evidence="2">The sequence shown here is derived from an EMBL/GenBank/DDBJ whole genome shotgun (WGS) entry which is preliminary data.</text>
</comment>